<dbReference type="GeneID" id="93588149"/>
<dbReference type="OrthoDB" id="5335487at2759"/>
<dbReference type="Proteomes" id="UP000283090">
    <property type="component" value="Unassembled WGS sequence"/>
</dbReference>
<evidence type="ECO:0000313" key="2">
    <source>
        <dbReference type="Proteomes" id="UP000283090"/>
    </source>
</evidence>
<proteinExistence type="predicted"/>
<dbReference type="AlphaFoldDB" id="A0A436ZYZ6"/>
<sequence length="147" mass="17061">MFYSVHDPHPTKGERDFISSYVRGVWTGEQAEYNRAAFLSKMFEEYPSTKGKVNMAVMICLMTIYGWEMYPRLVRFEAREDIPPSSPEVINLHRAIVIAATEGGAWSAGDKTLAAEERKWHRCCKTYEPHYCLVSSMEFPEKKPWEE</sequence>
<accession>A0A436ZYZ6</accession>
<evidence type="ECO:0000313" key="1">
    <source>
        <dbReference type="EMBL" id="RVD84069.1"/>
    </source>
</evidence>
<dbReference type="VEuPathDB" id="FungiDB:DFL_005838"/>
<keyword evidence="2" id="KW-1185">Reference proteome</keyword>
<dbReference type="RefSeq" id="XP_067489613.1">
    <property type="nucleotide sequence ID" value="XM_067635155.1"/>
</dbReference>
<organism evidence="1 2">
    <name type="scientific">Arthrobotrys flagrans</name>
    <name type="common">Nematode-trapping fungus</name>
    <name type="synonym">Trichothecium flagrans</name>
    <dbReference type="NCBI Taxonomy" id="97331"/>
    <lineage>
        <taxon>Eukaryota</taxon>
        <taxon>Fungi</taxon>
        <taxon>Dikarya</taxon>
        <taxon>Ascomycota</taxon>
        <taxon>Pezizomycotina</taxon>
        <taxon>Orbiliomycetes</taxon>
        <taxon>Orbiliales</taxon>
        <taxon>Orbiliaceae</taxon>
        <taxon>Arthrobotrys</taxon>
    </lineage>
</organism>
<protein>
    <submittedName>
        <fullName evidence="1">Uncharacterized protein</fullName>
    </submittedName>
</protein>
<comment type="caution">
    <text evidence="1">The sequence shown here is derived from an EMBL/GenBank/DDBJ whole genome shotgun (WGS) entry which is preliminary data.</text>
</comment>
<name>A0A436ZYZ6_ARTFL</name>
<gene>
    <name evidence="1" type="ORF">DFL_005838</name>
</gene>
<reference evidence="1 2" key="1">
    <citation type="submission" date="2019-01" db="EMBL/GenBank/DDBJ databases">
        <title>Intercellular communication is required for trap formation in the nematode-trapping fungus Duddingtonia flagrans.</title>
        <authorList>
            <person name="Youssar L."/>
            <person name="Wernet V."/>
            <person name="Hensel N."/>
            <person name="Hildebrandt H.-G."/>
            <person name="Fischer R."/>
        </authorList>
    </citation>
    <scope>NUCLEOTIDE SEQUENCE [LARGE SCALE GENOMIC DNA]</scope>
    <source>
        <strain evidence="1 2">CBS H-5679</strain>
    </source>
</reference>
<dbReference type="EMBL" id="SAEB01000007">
    <property type="protein sequence ID" value="RVD84069.1"/>
    <property type="molecule type" value="Genomic_DNA"/>
</dbReference>